<dbReference type="AlphaFoldDB" id="A0A2G8Y3S3"/>
<feature type="compositionally biased region" description="Basic residues" evidence="1">
    <location>
        <begin position="12"/>
        <end position="21"/>
    </location>
</feature>
<feature type="region of interest" description="Disordered" evidence="1">
    <location>
        <begin position="48"/>
        <end position="69"/>
    </location>
</feature>
<comment type="caution">
    <text evidence="2">The sequence shown here is derived from an EMBL/GenBank/DDBJ whole genome shotgun (WGS) entry which is preliminary data.</text>
</comment>
<feature type="region of interest" description="Disordered" evidence="1">
    <location>
        <begin position="1"/>
        <end position="22"/>
    </location>
</feature>
<organism evidence="2 3">
    <name type="scientific">Toxoplasma gondii COUG</name>
    <dbReference type="NCBI Taxonomy" id="1074873"/>
    <lineage>
        <taxon>Eukaryota</taxon>
        <taxon>Sar</taxon>
        <taxon>Alveolata</taxon>
        <taxon>Apicomplexa</taxon>
        <taxon>Conoidasida</taxon>
        <taxon>Coccidia</taxon>
        <taxon>Eucoccidiorida</taxon>
        <taxon>Eimeriorina</taxon>
        <taxon>Sarcocystidae</taxon>
        <taxon>Toxoplasma</taxon>
    </lineage>
</organism>
<sequence length="259" mass="29218">MQTAVPSQLRREARHRRRRMGSNKSCGLWRLKACARVHCTNLATYRHSVPGERNSLPGPGIAPSTSAATSDYAPEICPVSRNWERGSRKRSELSVVSVGKGKSGNKGEAGELCLAAVEGGENRIERKTPHGGEEPGSLTSSLRRTSRLHLFFQESSVRHKHRPLSHGLYLFQLGTLRSSERRRPESDSEASRETARQRRRMYLHVAWKKEGCFCLDRVNTVRLLRCLGGAFWMCTPTEGRRLRLTRSPQGRNYGSPREI</sequence>
<dbReference type="Proteomes" id="UP000236343">
    <property type="component" value="Unassembled WGS sequence"/>
</dbReference>
<evidence type="ECO:0000256" key="1">
    <source>
        <dbReference type="SAM" id="MobiDB-lite"/>
    </source>
</evidence>
<proteinExistence type="predicted"/>
<evidence type="ECO:0000313" key="2">
    <source>
        <dbReference type="EMBL" id="PIM01921.1"/>
    </source>
</evidence>
<gene>
    <name evidence="2" type="ORF">TGCOUG_265175</name>
</gene>
<name>A0A2G8Y3S3_TOXGO</name>
<evidence type="ECO:0000313" key="3">
    <source>
        <dbReference type="Proteomes" id="UP000236343"/>
    </source>
</evidence>
<protein>
    <submittedName>
        <fullName evidence="2">Uncharacterized protein</fullName>
    </submittedName>
</protein>
<reference evidence="2 3" key="1">
    <citation type="journal article" date="2016" name="Nat. Commun.">
        <title>Local admixture of amplified and diversified secreted pathogenesis determinants shapes mosaic Toxoplasma gondii genomes.</title>
        <authorList>
            <person name="Lorenzi H."/>
            <person name="Khan A."/>
            <person name="Behnke M.S."/>
            <person name="Namasivayam S."/>
            <person name="Swapna L.S."/>
            <person name="Hadjithomas M."/>
            <person name="Karamycheva S."/>
            <person name="Pinney D."/>
            <person name="Brunk B.P."/>
            <person name="Ajioka J.W."/>
            <person name="Ajzenberg D."/>
            <person name="Boothroyd J.C."/>
            <person name="Boyle J.P."/>
            <person name="Darde M.L."/>
            <person name="Diaz-Miranda M.A."/>
            <person name="Dubey J.P."/>
            <person name="Fritz H.M."/>
            <person name="Gennari S.M."/>
            <person name="Gregory B.D."/>
            <person name="Kim K."/>
            <person name="Saeij J.P."/>
            <person name="Su C."/>
            <person name="White M.W."/>
            <person name="Zhu X.Q."/>
            <person name="Howe D.K."/>
            <person name="Rosenthal B.M."/>
            <person name="Grigg M.E."/>
            <person name="Parkinson J."/>
            <person name="Liu L."/>
            <person name="Kissinger J.C."/>
            <person name="Roos D.S."/>
            <person name="Sibley L.D."/>
        </authorList>
    </citation>
    <scope>NUCLEOTIDE SEQUENCE [LARGE SCALE GENOMIC DNA]</scope>
    <source>
        <strain evidence="2 3">COUG</strain>
    </source>
</reference>
<accession>A0A2G8Y3S3</accession>
<dbReference type="EMBL" id="AGQR02001372">
    <property type="protein sequence ID" value="PIM01921.1"/>
    <property type="molecule type" value="Genomic_DNA"/>
</dbReference>
<dbReference type="VEuPathDB" id="ToxoDB:TGCOUG_265175"/>